<dbReference type="GO" id="GO:0016020">
    <property type="term" value="C:membrane"/>
    <property type="evidence" value="ECO:0007669"/>
    <property type="project" value="UniProtKB-SubCell"/>
</dbReference>
<dbReference type="Proteomes" id="UP000095280">
    <property type="component" value="Unplaced"/>
</dbReference>
<reference evidence="11" key="1">
    <citation type="submission" date="2016-11" db="UniProtKB">
        <authorList>
            <consortium name="WormBaseParasite"/>
        </authorList>
    </citation>
    <scope>IDENTIFICATION</scope>
</reference>
<feature type="transmembrane region" description="Helical" evidence="8">
    <location>
        <begin position="102"/>
        <end position="121"/>
    </location>
</feature>
<evidence type="ECO:0000256" key="4">
    <source>
        <dbReference type="ARBA" id="ARBA00022989"/>
    </source>
</evidence>
<feature type="region of interest" description="Disordered" evidence="7">
    <location>
        <begin position="661"/>
        <end position="739"/>
    </location>
</feature>
<keyword evidence="6" id="KW-0675">Receptor</keyword>
<dbReference type="GO" id="GO:0005739">
    <property type="term" value="C:mitochondrion"/>
    <property type="evidence" value="ECO:0007669"/>
    <property type="project" value="TreeGrafter"/>
</dbReference>
<feature type="compositionally biased region" description="Low complexity" evidence="7">
    <location>
        <begin position="668"/>
        <end position="678"/>
    </location>
</feature>
<comment type="similarity">
    <text evidence="6">Belongs to the G-protein coupled receptor 1 family.</text>
</comment>
<evidence type="ECO:0000256" key="8">
    <source>
        <dbReference type="SAM" id="Phobius"/>
    </source>
</evidence>
<evidence type="ECO:0000313" key="10">
    <source>
        <dbReference type="Proteomes" id="UP000095280"/>
    </source>
</evidence>
<dbReference type="PANTHER" id="PTHR14273:SF0">
    <property type="entry name" value="LYR MOTIF-CONTAINING PROTEIN 1"/>
    <property type="match status" value="1"/>
</dbReference>
<dbReference type="Pfam" id="PF05347">
    <property type="entry name" value="Complex1_LYR"/>
    <property type="match status" value="1"/>
</dbReference>
<evidence type="ECO:0000256" key="3">
    <source>
        <dbReference type="ARBA" id="ARBA00022692"/>
    </source>
</evidence>
<dbReference type="CDD" id="cd20261">
    <property type="entry name" value="Complex1_LYR_LYRM1"/>
    <property type="match status" value="1"/>
</dbReference>
<evidence type="ECO:0000313" key="11">
    <source>
        <dbReference type="WBParaSite" id="maker-uti_cns_0010004-snap-gene-0.2-mRNA-1"/>
    </source>
</evidence>
<organism evidence="10 11">
    <name type="scientific">Macrostomum lignano</name>
    <dbReference type="NCBI Taxonomy" id="282301"/>
    <lineage>
        <taxon>Eukaryota</taxon>
        <taxon>Metazoa</taxon>
        <taxon>Spiralia</taxon>
        <taxon>Lophotrochozoa</taxon>
        <taxon>Platyhelminthes</taxon>
        <taxon>Rhabditophora</taxon>
        <taxon>Macrostomorpha</taxon>
        <taxon>Macrostomida</taxon>
        <taxon>Macrostomidae</taxon>
        <taxon>Macrostomum</taxon>
    </lineage>
</organism>
<dbReference type="InterPro" id="IPR045294">
    <property type="entry name" value="Complex1_LYR_LYRM1"/>
</dbReference>
<dbReference type="WBParaSite" id="maker-uti_cns_0010004-snap-gene-0.2-mRNA-1">
    <property type="protein sequence ID" value="maker-uti_cns_0010004-snap-gene-0.2-mRNA-1"/>
    <property type="gene ID" value="maker-uti_cns_0010004-snap-gene-0.2"/>
</dbReference>
<feature type="transmembrane region" description="Helical" evidence="8">
    <location>
        <begin position="190"/>
        <end position="214"/>
    </location>
</feature>
<keyword evidence="6" id="KW-0297">G-protein coupled receptor</keyword>
<keyword evidence="5 8" id="KW-0472">Membrane</keyword>
<dbReference type="InterPro" id="IPR000276">
    <property type="entry name" value="GPCR_Rhodpsn"/>
</dbReference>
<dbReference type="Pfam" id="PF00001">
    <property type="entry name" value="7tm_1"/>
    <property type="match status" value="1"/>
</dbReference>
<feature type="transmembrane region" description="Helical" evidence="8">
    <location>
        <begin position="229"/>
        <end position="255"/>
    </location>
</feature>
<dbReference type="PANTHER" id="PTHR14273">
    <property type="entry name" value="LYR MOTIF-CONTAINING PROTEIN 1"/>
    <property type="match status" value="1"/>
</dbReference>
<name>A0A1I8I6H6_9PLAT</name>
<feature type="transmembrane region" description="Helical" evidence="8">
    <location>
        <begin position="73"/>
        <end position="95"/>
    </location>
</feature>
<sequence>MELDTHARPESGPGLRLHLPRCKRLYSIVSFEARATSSALTRASQQLRMGNTTNAQCTDHSLPESPLVAIGSLAFYSTLGVLGLFGNIHVILVFASSREKSLRFLITVLSAMDLFISAVVLPTDCYRVYNDYLASKYELKATNHWFSTVILSSRYAAFEMEAWILVFIAVDRYLCIVKASQQGLTYKKTLCALFAAALSLLLLEVCNVTSHYLIEDQCGLKLQLESYLLYFYGALGTLSVLVVMSLYIRIFTFVASMERRRSSKRKVTKQTLALLSRADEVGATSNCGDLGGGGDGAGDKNLQGTASYALETSLKPTSCSLQVTADGPTGFNGISECPSSSFVSNALPPQSATAAAAAAAATTESWFPKKLAWMLFGATVLFYGSMLPMILINFKLLPDSPLHRIFYLNTSLNFFVYAMMNSKFREELRRIYSRACRCRCEHYPELSPAFPCYPATAVRAVAKEPQGSPQKLCQRTGLGVGTGSVDQSRDMAVCSGQPRGSTFFMNAPHGVGRGPALANRKLSVREPDTLGRTCTISTDKDAPYYDNQPVRSARASSHCGAQHLNRQRRSLRPASRREQQLLKPAGYSLAGQIGQEPAQTVGRGGSQLDLQAAVGIRASLQAQQAAVLLQIADQALLGVGQHGLIELGRFFGQQAGLSDQQTIGCAKPPQTAASASEASPPPQQQLQGKRNSRLQQPPKQPQPPPLSSVRPAAAAAVKVEQSRLSSPTARLTRSSTDRLSASTLIQQEVGRSPPAAGVETNTGPAAAAVNRPKSAGHTCIALTSTVSANWPRLRPRGVDPTLDIVAISQVEAAGATKRVDQEAAYSRRRDVQQSEQLAGLLRISAASLSSQRQRVLSLYRQILRLARQWPGRPGVADPATEAAYIRTEAGTLFRQHKSLSDPAVIESHIAEAESRINLALHYNIPYPRMPNLPPGCLATPGQPKRRTARGMDDALPAYMKSYKSGYAPKINKKEYKQAHIALLAFQSQSGQTHQPDEAANWEAVDERLLHVEHGGLLLAGGGGCRVSGLDSAAPRLQQGRLDLRGRYKDAAGTVMYFELLDAGEGAAGPTCRLVGQTEKLLLVEPPMQSKSLALMCGIFALLCDSECRHGADCRLRQLGSRHQQQQYQRSQQYAHYNYSRSAQDSKTSSAGVHCASHAQLFAKVKLDLSQQLWCHRGPDGLASLAVDQRLLLAGCVLHQRGDRARLQPVERLDGGRRRVLLWNGELFYCTDPRVDLAGSDTEAVSRLLHQCLSLDELLVALGCLGGPHAFFYYASGKSGTVKTKNMHAPPQQSIDLLNVAFEQAPPKPNPTLAKARDKNRGKKSQHSRGTDPQDSGGGFNVPDRLTGIESLAELRHLLPGRHFNFV</sequence>
<evidence type="ECO:0000256" key="1">
    <source>
        <dbReference type="ARBA" id="ARBA00004370"/>
    </source>
</evidence>
<comment type="subcellular location">
    <subcellularLocation>
        <location evidence="1">Membrane</location>
    </subcellularLocation>
</comment>
<feature type="domain" description="G-protein coupled receptors family 1 profile" evidence="9">
    <location>
        <begin position="86"/>
        <end position="275"/>
    </location>
</feature>
<feature type="region of interest" description="Disordered" evidence="7">
    <location>
        <begin position="1305"/>
        <end position="1342"/>
    </location>
</feature>
<feature type="transmembrane region" description="Helical" evidence="8">
    <location>
        <begin position="371"/>
        <end position="392"/>
    </location>
</feature>
<dbReference type="SUPFAM" id="SSF81321">
    <property type="entry name" value="Family A G protein-coupled receptor-like"/>
    <property type="match status" value="1"/>
</dbReference>
<evidence type="ECO:0000259" key="9">
    <source>
        <dbReference type="PROSITE" id="PS50262"/>
    </source>
</evidence>
<keyword evidence="3 6" id="KW-0812">Transmembrane</keyword>
<dbReference type="InterPro" id="IPR040330">
    <property type="entry name" value="LYRM1"/>
</dbReference>
<dbReference type="Gene3D" id="1.20.1070.10">
    <property type="entry name" value="Rhodopsin 7-helix transmembrane proteins"/>
    <property type="match status" value="1"/>
</dbReference>
<protein>
    <submittedName>
        <fullName evidence="11">G_PROTEIN_RECEP_F1_2 domain-containing protein</fullName>
    </submittedName>
</protein>
<evidence type="ECO:0000256" key="5">
    <source>
        <dbReference type="ARBA" id="ARBA00023136"/>
    </source>
</evidence>
<dbReference type="InterPro" id="IPR017452">
    <property type="entry name" value="GPCR_Rhodpsn_7TM"/>
</dbReference>
<evidence type="ECO:0000256" key="6">
    <source>
        <dbReference type="RuleBase" id="RU000688"/>
    </source>
</evidence>
<feature type="region of interest" description="Disordered" evidence="7">
    <location>
        <begin position="541"/>
        <end position="575"/>
    </location>
</feature>
<evidence type="ECO:0000256" key="2">
    <source>
        <dbReference type="ARBA" id="ARBA00009508"/>
    </source>
</evidence>
<feature type="compositionally biased region" description="Basic residues" evidence="7">
    <location>
        <begin position="1317"/>
        <end position="1326"/>
    </location>
</feature>
<keyword evidence="4 8" id="KW-1133">Transmembrane helix</keyword>
<dbReference type="PROSITE" id="PS00237">
    <property type="entry name" value="G_PROTEIN_RECEP_F1_1"/>
    <property type="match status" value="1"/>
</dbReference>
<comment type="similarity">
    <text evidence="2">Belongs to the complex I LYR family.</text>
</comment>
<dbReference type="CDD" id="cd00637">
    <property type="entry name" value="7tm_classA_rhodopsin-like"/>
    <property type="match status" value="1"/>
</dbReference>
<evidence type="ECO:0000256" key="7">
    <source>
        <dbReference type="SAM" id="MobiDB-lite"/>
    </source>
</evidence>
<proteinExistence type="inferred from homology"/>
<accession>A0A1I8I6H6</accession>
<dbReference type="GO" id="GO:0004930">
    <property type="term" value="F:G protein-coupled receptor activity"/>
    <property type="evidence" value="ECO:0007669"/>
    <property type="project" value="UniProtKB-KW"/>
</dbReference>
<keyword evidence="10" id="KW-1185">Reference proteome</keyword>
<dbReference type="PROSITE" id="PS50262">
    <property type="entry name" value="G_PROTEIN_RECEP_F1_2"/>
    <property type="match status" value="1"/>
</dbReference>
<keyword evidence="6" id="KW-0807">Transducer</keyword>
<feature type="compositionally biased region" description="Polar residues" evidence="7">
    <location>
        <begin position="722"/>
        <end position="739"/>
    </location>
</feature>
<dbReference type="PRINTS" id="PR00237">
    <property type="entry name" value="GPCRRHODOPSN"/>
</dbReference>
<feature type="transmembrane region" description="Helical" evidence="8">
    <location>
        <begin position="145"/>
        <end position="170"/>
    </location>
</feature>
<dbReference type="InterPro" id="IPR008011">
    <property type="entry name" value="Complex1_LYR_dom"/>
</dbReference>